<sequence>MTPVPSAIRGTARYRGMRPIELFLDQIKVKQSIEEKRQDTAIFLDFECPQLCLELRVLALEHSG</sequence>
<name>A0A4Q2D1Q4_9AGAR</name>
<accession>A0A4Q2D1Q4</accession>
<reference evidence="1 2" key="1">
    <citation type="submission" date="2019-01" db="EMBL/GenBank/DDBJ databases">
        <title>Draft genome sequence of Psathyrella aberdarensis IHI B618.</title>
        <authorList>
            <person name="Buettner E."/>
            <person name="Kellner H."/>
        </authorList>
    </citation>
    <scope>NUCLEOTIDE SEQUENCE [LARGE SCALE GENOMIC DNA]</scope>
    <source>
        <strain evidence="1 2">IHI B618</strain>
    </source>
</reference>
<dbReference type="AlphaFoldDB" id="A0A4Q2D1Q4"/>
<dbReference type="EMBL" id="SDEE01001350">
    <property type="protein sequence ID" value="RXW12214.1"/>
    <property type="molecule type" value="Genomic_DNA"/>
</dbReference>
<dbReference type="Proteomes" id="UP000290288">
    <property type="component" value="Unassembled WGS sequence"/>
</dbReference>
<protein>
    <submittedName>
        <fullName evidence="1">Uncharacterized protein</fullName>
    </submittedName>
</protein>
<proteinExistence type="predicted"/>
<evidence type="ECO:0000313" key="1">
    <source>
        <dbReference type="EMBL" id="RXW12214.1"/>
    </source>
</evidence>
<gene>
    <name evidence="1" type="ORF">EST38_g13640</name>
</gene>
<comment type="caution">
    <text evidence="1">The sequence shown here is derived from an EMBL/GenBank/DDBJ whole genome shotgun (WGS) entry which is preliminary data.</text>
</comment>
<keyword evidence="2" id="KW-1185">Reference proteome</keyword>
<evidence type="ECO:0000313" key="2">
    <source>
        <dbReference type="Proteomes" id="UP000290288"/>
    </source>
</evidence>
<organism evidence="1 2">
    <name type="scientific">Candolleomyces aberdarensis</name>
    <dbReference type="NCBI Taxonomy" id="2316362"/>
    <lineage>
        <taxon>Eukaryota</taxon>
        <taxon>Fungi</taxon>
        <taxon>Dikarya</taxon>
        <taxon>Basidiomycota</taxon>
        <taxon>Agaricomycotina</taxon>
        <taxon>Agaricomycetes</taxon>
        <taxon>Agaricomycetidae</taxon>
        <taxon>Agaricales</taxon>
        <taxon>Agaricineae</taxon>
        <taxon>Psathyrellaceae</taxon>
        <taxon>Candolleomyces</taxon>
    </lineage>
</organism>